<proteinExistence type="predicted"/>
<organism evidence="2 3">
    <name type="scientific">Bacillus wiedmannii</name>
    <dbReference type="NCBI Taxonomy" id="1890302"/>
    <lineage>
        <taxon>Bacteria</taxon>
        <taxon>Bacillati</taxon>
        <taxon>Bacillota</taxon>
        <taxon>Bacilli</taxon>
        <taxon>Bacillales</taxon>
        <taxon>Bacillaceae</taxon>
        <taxon>Bacillus</taxon>
        <taxon>Bacillus cereus group</taxon>
    </lineage>
</organism>
<feature type="domain" description="AbiTii" evidence="1">
    <location>
        <begin position="5"/>
        <end position="190"/>
    </location>
</feature>
<protein>
    <recommendedName>
        <fullName evidence="1">AbiTii domain-containing protein</fullName>
    </recommendedName>
</protein>
<accession>A0A1G6JQJ9</accession>
<evidence type="ECO:0000259" key="1">
    <source>
        <dbReference type="Pfam" id="PF18864"/>
    </source>
</evidence>
<name>A0A1G6JQJ9_9BACI</name>
<dbReference type="RefSeq" id="WP_074650520.1">
    <property type="nucleotide sequence ID" value="NZ_FMZR01000001.1"/>
</dbReference>
<dbReference type="EMBL" id="FMZR01000001">
    <property type="protein sequence ID" value="SDC20967.1"/>
    <property type="molecule type" value="Genomic_DNA"/>
</dbReference>
<dbReference type="Pfam" id="PF18864">
    <property type="entry name" value="AbiTii"/>
    <property type="match status" value="1"/>
</dbReference>
<evidence type="ECO:0000313" key="3">
    <source>
        <dbReference type="Proteomes" id="UP000183507"/>
    </source>
</evidence>
<evidence type="ECO:0000313" key="2">
    <source>
        <dbReference type="EMBL" id="SDC20967.1"/>
    </source>
</evidence>
<reference evidence="3" key="1">
    <citation type="submission" date="2016-10" db="EMBL/GenBank/DDBJ databases">
        <authorList>
            <person name="Varghese N."/>
        </authorList>
    </citation>
    <scope>NUCLEOTIDE SEQUENCE [LARGE SCALE GENOMIC DNA]</scope>
    <source>
        <strain evidence="3">KPR-7A</strain>
    </source>
</reference>
<dbReference type="Proteomes" id="UP000183507">
    <property type="component" value="Unassembled WGS sequence"/>
</dbReference>
<dbReference type="AlphaFoldDB" id="A0A1G6JQJ9"/>
<dbReference type="InterPro" id="IPR041304">
    <property type="entry name" value="AbiTii"/>
</dbReference>
<gene>
    <name evidence="2" type="ORF">SAMN04487767_101482</name>
</gene>
<sequence length="227" mass="25470">MARSQLLKDVVSGQASIENILLRLKVILSDLDNDLIMSWIEGELHGYDSKEELPAYRVLIGSPIGTYVVNGSVKYTNAQVPIEAVLDKKMIEQMITISVRDSIKTLEEILNSEGKNNYGTVVPTTICHGISNYDLQIIGMQIKCASNRLSGIVSKVKSKLVDIIMELEKQYENLDEMDIKSQVDEDTSKKEQVILNIEQIIFDESIKLGDKNKLNRTGIGHWFGRGK</sequence>